<dbReference type="Pfam" id="PF03357">
    <property type="entry name" value="Snf7"/>
    <property type="match status" value="1"/>
</dbReference>
<proteinExistence type="inferred from homology"/>
<dbReference type="Gene3D" id="6.10.140.1230">
    <property type="match status" value="1"/>
</dbReference>
<dbReference type="EMBL" id="QNGE01008956">
    <property type="protein sequence ID" value="KAA3670649.1"/>
    <property type="molecule type" value="Genomic_DNA"/>
</dbReference>
<comment type="caution">
    <text evidence="2">The sequence shown here is derived from an EMBL/GenBank/DDBJ whole genome shotgun (WGS) entry which is preliminary data.</text>
</comment>
<dbReference type="GO" id="GO:0007034">
    <property type="term" value="P:vacuolar transport"/>
    <property type="evidence" value="ECO:0007669"/>
    <property type="project" value="InterPro"/>
</dbReference>
<sequence>MKLPQLQKIMMDFEKESGLLDSKEEMMTDAIDDALGEDDLEESENVVNAVSPLNPTTLMAQVKPDYSVRLLIRTLIHEDENCTGSKLT</sequence>
<name>A0A5J4N5P6_9TREM</name>
<accession>A0A5J4N5P6</accession>
<protein>
    <submittedName>
        <fullName evidence="2">Uncharacterized protein</fullName>
    </submittedName>
</protein>
<gene>
    <name evidence="2" type="ORF">DEA37_0005017</name>
</gene>
<evidence type="ECO:0000256" key="1">
    <source>
        <dbReference type="ARBA" id="ARBA00006190"/>
    </source>
</evidence>
<evidence type="ECO:0000313" key="2">
    <source>
        <dbReference type="EMBL" id="KAA3670649.1"/>
    </source>
</evidence>
<dbReference type="AlphaFoldDB" id="A0A5J4N5P6"/>
<feature type="non-terminal residue" evidence="2">
    <location>
        <position position="88"/>
    </location>
</feature>
<dbReference type="InterPro" id="IPR005024">
    <property type="entry name" value="Snf7_fam"/>
</dbReference>
<reference evidence="2 3" key="1">
    <citation type="journal article" date="2019" name="Gigascience">
        <title>Whole-genome sequence of the oriental lung fluke Paragonimus westermani.</title>
        <authorList>
            <person name="Oey H."/>
            <person name="Zakrzewski M."/>
            <person name="Narain K."/>
            <person name="Devi K.R."/>
            <person name="Agatsuma T."/>
            <person name="Nawaratna S."/>
            <person name="Gobert G.N."/>
            <person name="Jones M.K."/>
            <person name="Ragan M.A."/>
            <person name="McManus D.P."/>
            <person name="Krause L."/>
        </authorList>
    </citation>
    <scope>NUCLEOTIDE SEQUENCE [LARGE SCALE GENOMIC DNA]</scope>
    <source>
        <strain evidence="2 3">IND2009</strain>
    </source>
</reference>
<keyword evidence="3" id="KW-1185">Reference proteome</keyword>
<organism evidence="2 3">
    <name type="scientific">Paragonimus westermani</name>
    <dbReference type="NCBI Taxonomy" id="34504"/>
    <lineage>
        <taxon>Eukaryota</taxon>
        <taxon>Metazoa</taxon>
        <taxon>Spiralia</taxon>
        <taxon>Lophotrochozoa</taxon>
        <taxon>Platyhelminthes</taxon>
        <taxon>Trematoda</taxon>
        <taxon>Digenea</taxon>
        <taxon>Plagiorchiida</taxon>
        <taxon>Troglotremata</taxon>
        <taxon>Troglotrematidae</taxon>
        <taxon>Paragonimus</taxon>
    </lineage>
</organism>
<comment type="similarity">
    <text evidence="1">Belongs to the SNF7 family.</text>
</comment>
<dbReference type="Proteomes" id="UP000324629">
    <property type="component" value="Unassembled WGS sequence"/>
</dbReference>
<evidence type="ECO:0000313" key="3">
    <source>
        <dbReference type="Proteomes" id="UP000324629"/>
    </source>
</evidence>